<dbReference type="InterPro" id="IPR043127">
    <property type="entry name" value="Sec-1-like_dom3a"/>
</dbReference>
<comment type="caution">
    <text evidence="3">The sequence shown here is derived from an EMBL/GenBank/DDBJ whole genome shotgun (WGS) entry which is preliminary data.</text>
</comment>
<name>A0A9P7V5R3_9ASCO</name>
<organism evidence="3 4">
    <name type="scientific">Scheffersomyces spartinae</name>
    <dbReference type="NCBI Taxonomy" id="45513"/>
    <lineage>
        <taxon>Eukaryota</taxon>
        <taxon>Fungi</taxon>
        <taxon>Dikarya</taxon>
        <taxon>Ascomycota</taxon>
        <taxon>Saccharomycotina</taxon>
        <taxon>Pichiomycetes</taxon>
        <taxon>Debaryomycetaceae</taxon>
        <taxon>Scheffersomyces</taxon>
    </lineage>
</organism>
<evidence type="ECO:0000256" key="1">
    <source>
        <dbReference type="ARBA" id="ARBA00009884"/>
    </source>
</evidence>
<dbReference type="GO" id="GO:0016192">
    <property type="term" value="P:vesicle-mediated transport"/>
    <property type="evidence" value="ECO:0007669"/>
    <property type="project" value="InterPro"/>
</dbReference>
<evidence type="ECO:0000313" key="3">
    <source>
        <dbReference type="EMBL" id="KAG7191654.1"/>
    </source>
</evidence>
<reference evidence="3" key="1">
    <citation type="submission" date="2021-03" db="EMBL/GenBank/DDBJ databases">
        <authorList>
            <person name="Palmer J.M."/>
        </authorList>
    </citation>
    <scope>NUCLEOTIDE SEQUENCE</scope>
    <source>
        <strain evidence="3">ARV_011</strain>
    </source>
</reference>
<feature type="compositionally biased region" description="Polar residues" evidence="2">
    <location>
        <begin position="682"/>
        <end position="707"/>
    </location>
</feature>
<dbReference type="PIRSF" id="PIRSF005715">
    <property type="entry name" value="VPS45_Sec1"/>
    <property type="match status" value="1"/>
</dbReference>
<dbReference type="Gene3D" id="3.90.830.10">
    <property type="entry name" value="Syntaxin Binding Protein 1, Chain A, domain 2"/>
    <property type="match status" value="1"/>
</dbReference>
<feature type="compositionally biased region" description="Low complexity" evidence="2">
    <location>
        <begin position="669"/>
        <end position="681"/>
    </location>
</feature>
<dbReference type="Gene3D" id="1.25.40.60">
    <property type="match status" value="1"/>
</dbReference>
<dbReference type="EMBL" id="JAHMUF010000025">
    <property type="protein sequence ID" value="KAG7191654.1"/>
    <property type="molecule type" value="Genomic_DNA"/>
</dbReference>
<dbReference type="PANTHER" id="PTHR11679">
    <property type="entry name" value="VESICLE PROTEIN SORTING-ASSOCIATED"/>
    <property type="match status" value="1"/>
</dbReference>
<gene>
    <name evidence="3" type="primary">SEC1</name>
    <name evidence="3" type="ORF">KQ657_002923</name>
</gene>
<dbReference type="InterPro" id="IPR027482">
    <property type="entry name" value="Sec1-like_dom2"/>
</dbReference>
<dbReference type="Gene3D" id="3.40.50.2060">
    <property type="match status" value="1"/>
</dbReference>
<dbReference type="SUPFAM" id="SSF56815">
    <property type="entry name" value="Sec1/munc18-like (SM) proteins"/>
    <property type="match status" value="1"/>
</dbReference>
<feature type="compositionally biased region" description="Low complexity" evidence="2">
    <location>
        <begin position="708"/>
        <end position="717"/>
    </location>
</feature>
<feature type="compositionally biased region" description="Basic residues" evidence="2">
    <location>
        <begin position="719"/>
        <end position="732"/>
    </location>
</feature>
<comment type="similarity">
    <text evidence="1">Belongs to the STXBP/unc-18/SEC1 family.</text>
</comment>
<accession>A0A9P7V5R3</accession>
<sequence length="732" mass="83737">MVKNIDPLSLINIQREYLFERIRQVQEQGKLYVLVVDRKIKTLIDAIISKDQLLRLVVAVELIDERRKPQSYLEAIYMCHMSVYNLQCILSDVHTNRYRLGHGLLIPKLGSDMELNHFYNQNFLTEPKIVQYFQNQKLIEYINASMFPLESRCFVVDSSRANAMPIYYNENLAELVPHQIKRVAEALVNVVVVTGEYPYVRYQSSSKVAHLIAQEFQSQLDNYARLNIDYPPPQTNRVRSVLLITDRSLDLFAPLLHEFTYQAMAMDIVESLEKEGVYKFNSENELGEISEVNTEIDNEDDEEWVMLRHCHIVEASELIISKINDLIKNNPMLVDRTKAKTSSDLLFIVAHLKGFDEERKHVSLHKLLIDECVQRNDERKLAEFAADFEQTCCADGITFENERNKHLHDDLIELLARQDLLINDKIRLVLIYGLYRGGLIEDDFTKLAMFIGVDNKQVELLVSRCFVNFAKLGFPLIKSSPKDKNSDKKLYHSINNEGTFNTSRFIGGLKNVLQQVTTGTLSEEEFPYIRERPLEDELPKTEAQTSTSTTSGPQAFRTSRVRATWADLSNTKSSTRKTTSRQRIYSYVAGGMTYSELRAAYELSKELDKEVYIGSETLLRPRDFCIGLQDVDINKSVDRINLPLLQELRGPRDAPGYMFEVPKPPAPPQSSSNPNPALNQQYNRLSQGSSISSKPMTPNLSSKASMHSLSPSGGDKSSPSKKKKSKFKIFSK</sequence>
<feature type="compositionally biased region" description="Polar residues" evidence="2">
    <location>
        <begin position="542"/>
        <end position="554"/>
    </location>
</feature>
<feature type="region of interest" description="Disordered" evidence="2">
    <location>
        <begin position="532"/>
        <end position="554"/>
    </location>
</feature>
<dbReference type="OrthoDB" id="2228at2759"/>
<dbReference type="Gene3D" id="3.40.50.1910">
    <property type="match status" value="1"/>
</dbReference>
<evidence type="ECO:0000256" key="2">
    <source>
        <dbReference type="SAM" id="MobiDB-lite"/>
    </source>
</evidence>
<dbReference type="GeneID" id="66116297"/>
<keyword evidence="4" id="KW-1185">Reference proteome</keyword>
<dbReference type="InterPro" id="IPR043154">
    <property type="entry name" value="Sec-1-like_dom1"/>
</dbReference>
<dbReference type="Proteomes" id="UP000790833">
    <property type="component" value="Unassembled WGS sequence"/>
</dbReference>
<protein>
    <submittedName>
        <fullName evidence="3">Vacuolar sorting protein VPS33/slp1</fullName>
    </submittedName>
</protein>
<dbReference type="InterPro" id="IPR001619">
    <property type="entry name" value="Sec1-like"/>
</dbReference>
<dbReference type="InterPro" id="IPR036045">
    <property type="entry name" value="Sec1-like_sf"/>
</dbReference>
<evidence type="ECO:0000313" key="4">
    <source>
        <dbReference type="Proteomes" id="UP000790833"/>
    </source>
</evidence>
<dbReference type="AlphaFoldDB" id="A0A9P7V5R3"/>
<dbReference type="Pfam" id="PF00995">
    <property type="entry name" value="Sec1"/>
    <property type="match status" value="1"/>
</dbReference>
<feature type="region of interest" description="Disordered" evidence="2">
    <location>
        <begin position="655"/>
        <end position="732"/>
    </location>
</feature>
<proteinExistence type="inferred from homology"/>
<dbReference type="RefSeq" id="XP_043047206.1">
    <property type="nucleotide sequence ID" value="XM_043193670.1"/>
</dbReference>